<feature type="compositionally biased region" description="Polar residues" evidence="4">
    <location>
        <begin position="617"/>
        <end position="635"/>
    </location>
</feature>
<comment type="caution">
    <text evidence="5">The sequence shown here is derived from an EMBL/GenBank/DDBJ whole genome shotgun (WGS) entry which is preliminary data.</text>
</comment>
<sequence>MAKAVETITAAQLMLAVKENDEKRVQSLATRDPTVTKKTTKEGITALHVAASLGHTSMVDLLLRLGSAAVINEASKGLAMTPLMLASVGGHAPVISRLLKAGADMAPLDANGWTALHHAAFKGHADVCRHLLGQQDVDVDVLSSKAETPLALAVLMRNDAASLVLLEHGAQTSYLRTERDKQYLEDTQKKEAARKAQEEQDRQAAQRKQEEALRKQEHEAALRRMAAEKEQDAEVIDINEDTDVNPDSPDSGPGADKPTPATSPAWAQVHSPGAGVVTLPGPQRRAHPMYVQYRPGTGLSALPSTESFRASGNWGQMGSPRVAAPGSARRSHAGSVSMAGTRPGSPAGSPGIMTGRVRPSQSAVQRSHNGDLLRSSRSPSTAGDPPPATAAHTSAATPAANTSWVLHAFAYKGITDGLLLDKDSCIVFFLDPQAQTRLADSPHHHDEDGGLAAHKAGHAAAKPALPQIVGKLVPGVGGIDAPAYGRIVPLTVNDVGTLERSKPALRCLHRAAPEAARLLQRAALKCVTVEDEKESMAMSGKALPDNPPLLAADLAPDLGSLPWARGVSLVVPLCGVLGVRDVAELAQLTEKDLVAADVDPAFLPDIITEATKPNAMPASSPNDPQGLQGSAQSDSSEAAGTELASLAQLLLNHGLVKLLPLAAELKLLAPLEVHRWHELASASASVPLSRLELGRLRNLLSAIKAAQHAALKLQASRMELLLRLTVGSLVLYEADPDRAVLRGERLVGLVLDDCGSKAADGGKQYKVSAGPPAAAIRQVNTIHFSLLLYYHNASWKKLDRQSRSRVFNQAQTLHPARHSSALVLCQALLLHTMPGAVRWGLSTGSLTRADAAMHTTLSFCQLYPAPPAEQQRYPALPVEHQLCPTLPAEAGEGLAGRLPRLAGSGPAATHDPGRGHAVPAGRPAAPHHPR</sequence>
<dbReference type="InterPro" id="IPR036770">
    <property type="entry name" value="Ankyrin_rpt-contain_sf"/>
</dbReference>
<dbReference type="Pfam" id="PF12796">
    <property type="entry name" value="Ank_2"/>
    <property type="match status" value="1"/>
</dbReference>
<dbReference type="SMART" id="SM00248">
    <property type="entry name" value="ANK"/>
    <property type="match status" value="4"/>
</dbReference>
<feature type="region of interest" description="Disordered" evidence="4">
    <location>
        <begin position="896"/>
        <end position="930"/>
    </location>
</feature>
<dbReference type="SUPFAM" id="SSF48403">
    <property type="entry name" value="Ankyrin repeat"/>
    <property type="match status" value="1"/>
</dbReference>
<protein>
    <submittedName>
        <fullName evidence="5">ANK_REP_REGION domain-containing protein</fullName>
    </submittedName>
</protein>
<dbReference type="PROSITE" id="PS50297">
    <property type="entry name" value="ANK_REP_REGION"/>
    <property type="match status" value="3"/>
</dbReference>
<dbReference type="InterPro" id="IPR002110">
    <property type="entry name" value="Ankyrin_rpt"/>
</dbReference>
<evidence type="ECO:0000256" key="3">
    <source>
        <dbReference type="PROSITE-ProRule" id="PRU00023"/>
    </source>
</evidence>
<proteinExistence type="predicted"/>
<feature type="compositionally biased region" description="Low complexity" evidence="4">
    <location>
        <begin position="915"/>
        <end position="924"/>
    </location>
</feature>
<gene>
    <name evidence="5" type="ORF">HaLaN_05306</name>
</gene>
<reference evidence="5 6" key="1">
    <citation type="submission" date="2020-02" db="EMBL/GenBank/DDBJ databases">
        <title>Draft genome sequence of Haematococcus lacustris strain NIES-144.</title>
        <authorList>
            <person name="Morimoto D."/>
            <person name="Nakagawa S."/>
            <person name="Yoshida T."/>
            <person name="Sawayama S."/>
        </authorList>
    </citation>
    <scope>NUCLEOTIDE SEQUENCE [LARGE SCALE GENOMIC DNA]</scope>
    <source>
        <strain evidence="5 6">NIES-144</strain>
    </source>
</reference>
<feature type="compositionally biased region" description="Acidic residues" evidence="4">
    <location>
        <begin position="233"/>
        <end position="244"/>
    </location>
</feature>
<dbReference type="Pfam" id="PF00023">
    <property type="entry name" value="Ank"/>
    <property type="match status" value="1"/>
</dbReference>
<dbReference type="PANTHER" id="PTHR24198:SF165">
    <property type="entry name" value="ANKYRIN REPEAT-CONTAINING PROTEIN-RELATED"/>
    <property type="match status" value="1"/>
</dbReference>
<evidence type="ECO:0000256" key="2">
    <source>
        <dbReference type="ARBA" id="ARBA00023043"/>
    </source>
</evidence>
<feature type="region of interest" description="Disordered" evidence="4">
    <location>
        <begin position="185"/>
        <end position="281"/>
    </location>
</feature>
<keyword evidence="1" id="KW-0677">Repeat</keyword>
<organism evidence="5 6">
    <name type="scientific">Haematococcus lacustris</name>
    <name type="common">Green alga</name>
    <name type="synonym">Haematococcus pluvialis</name>
    <dbReference type="NCBI Taxonomy" id="44745"/>
    <lineage>
        <taxon>Eukaryota</taxon>
        <taxon>Viridiplantae</taxon>
        <taxon>Chlorophyta</taxon>
        <taxon>core chlorophytes</taxon>
        <taxon>Chlorophyceae</taxon>
        <taxon>CS clade</taxon>
        <taxon>Chlamydomonadales</taxon>
        <taxon>Haematococcaceae</taxon>
        <taxon>Haematococcus</taxon>
    </lineage>
</organism>
<evidence type="ECO:0000256" key="1">
    <source>
        <dbReference type="ARBA" id="ARBA00022737"/>
    </source>
</evidence>
<keyword evidence="2 3" id="KW-0040">ANK repeat</keyword>
<dbReference type="Gene3D" id="1.25.40.20">
    <property type="entry name" value="Ankyrin repeat-containing domain"/>
    <property type="match status" value="1"/>
</dbReference>
<dbReference type="AlphaFoldDB" id="A0A699YUF4"/>
<feature type="repeat" description="ANK" evidence="3">
    <location>
        <begin position="111"/>
        <end position="144"/>
    </location>
</feature>
<feature type="region of interest" description="Disordered" evidence="4">
    <location>
        <begin position="612"/>
        <end position="635"/>
    </location>
</feature>
<accession>A0A699YUF4</accession>
<dbReference type="PANTHER" id="PTHR24198">
    <property type="entry name" value="ANKYRIN REPEAT AND PROTEIN KINASE DOMAIN-CONTAINING PROTEIN"/>
    <property type="match status" value="1"/>
</dbReference>
<feature type="repeat" description="ANK" evidence="3">
    <location>
        <begin position="42"/>
        <end position="74"/>
    </location>
</feature>
<dbReference type="EMBL" id="BLLF01000284">
    <property type="protein sequence ID" value="GFH10059.1"/>
    <property type="molecule type" value="Genomic_DNA"/>
</dbReference>
<dbReference type="Proteomes" id="UP000485058">
    <property type="component" value="Unassembled WGS sequence"/>
</dbReference>
<feature type="compositionally biased region" description="Basic and acidic residues" evidence="4">
    <location>
        <begin position="185"/>
        <end position="232"/>
    </location>
</feature>
<keyword evidence="6" id="KW-1185">Reference proteome</keyword>
<evidence type="ECO:0000256" key="4">
    <source>
        <dbReference type="SAM" id="MobiDB-lite"/>
    </source>
</evidence>
<dbReference type="GO" id="GO:0005737">
    <property type="term" value="C:cytoplasm"/>
    <property type="evidence" value="ECO:0007669"/>
    <property type="project" value="TreeGrafter"/>
</dbReference>
<feature type="repeat" description="ANK" evidence="3">
    <location>
        <begin position="78"/>
        <end position="110"/>
    </location>
</feature>
<dbReference type="CDD" id="cd22265">
    <property type="entry name" value="UDM1_RNF168"/>
    <property type="match status" value="1"/>
</dbReference>
<dbReference type="PROSITE" id="PS50088">
    <property type="entry name" value="ANK_REPEAT"/>
    <property type="match status" value="3"/>
</dbReference>
<evidence type="ECO:0000313" key="5">
    <source>
        <dbReference type="EMBL" id="GFH10059.1"/>
    </source>
</evidence>
<evidence type="ECO:0000313" key="6">
    <source>
        <dbReference type="Proteomes" id="UP000485058"/>
    </source>
</evidence>
<name>A0A699YUF4_HAELA</name>
<feature type="region of interest" description="Disordered" evidence="4">
    <location>
        <begin position="310"/>
        <end position="395"/>
    </location>
</feature>